<gene>
    <name evidence="2" type="ORF">JYU34_018528</name>
</gene>
<feature type="region of interest" description="Disordered" evidence="1">
    <location>
        <begin position="1"/>
        <end position="34"/>
    </location>
</feature>
<evidence type="ECO:0000313" key="2">
    <source>
        <dbReference type="EMBL" id="KAG7297786.1"/>
    </source>
</evidence>
<accession>A0ABQ7PXS6</accession>
<evidence type="ECO:0000256" key="1">
    <source>
        <dbReference type="SAM" id="MobiDB-lite"/>
    </source>
</evidence>
<dbReference type="Proteomes" id="UP000823941">
    <property type="component" value="Chromosome 25"/>
</dbReference>
<keyword evidence="3" id="KW-1185">Reference proteome</keyword>
<dbReference type="EMBL" id="JAHIBW010000025">
    <property type="protein sequence ID" value="KAG7297786.1"/>
    <property type="molecule type" value="Genomic_DNA"/>
</dbReference>
<reference evidence="2 3" key="1">
    <citation type="submission" date="2021-06" db="EMBL/GenBank/DDBJ databases">
        <title>A haploid diamondback moth (Plutella xylostella L.) genome assembly resolves 31 chromosomes and identifies a diamide resistance mutation.</title>
        <authorList>
            <person name="Ward C.M."/>
            <person name="Perry K.D."/>
            <person name="Baker G."/>
            <person name="Powis K."/>
            <person name="Heckel D.G."/>
            <person name="Baxter S.W."/>
        </authorList>
    </citation>
    <scope>NUCLEOTIDE SEQUENCE [LARGE SCALE GENOMIC DNA]</scope>
    <source>
        <strain evidence="2 3">LV</strain>
        <tissue evidence="2">Single pupa</tissue>
    </source>
</reference>
<sequence length="195" mass="22314">MADSDEEPDRNNVIVKWDSDEEPDRSNGVVQEYRPPEVEYEPLIELQICTDWKACTKDHEGKKTCQGLRAAVFDKKPKKTNPTYKLRMGDIKGPCGNTDCVIAQKIRNYIRSTEVYKKATENMKLEIKSKSTRRICGKCICKDERIHRPTCPTRLRNADKGGEGVCSNCGQKFGKTGRTCDQDVNEEKEERCPDY</sequence>
<name>A0ABQ7PXS6_PLUXY</name>
<comment type="caution">
    <text evidence="2">The sequence shown here is derived from an EMBL/GenBank/DDBJ whole genome shotgun (WGS) entry which is preliminary data.</text>
</comment>
<protein>
    <submittedName>
        <fullName evidence="2">Uncharacterized protein</fullName>
    </submittedName>
</protein>
<organism evidence="2 3">
    <name type="scientific">Plutella xylostella</name>
    <name type="common">Diamondback moth</name>
    <name type="synonym">Plutella maculipennis</name>
    <dbReference type="NCBI Taxonomy" id="51655"/>
    <lineage>
        <taxon>Eukaryota</taxon>
        <taxon>Metazoa</taxon>
        <taxon>Ecdysozoa</taxon>
        <taxon>Arthropoda</taxon>
        <taxon>Hexapoda</taxon>
        <taxon>Insecta</taxon>
        <taxon>Pterygota</taxon>
        <taxon>Neoptera</taxon>
        <taxon>Endopterygota</taxon>
        <taxon>Lepidoptera</taxon>
        <taxon>Glossata</taxon>
        <taxon>Ditrysia</taxon>
        <taxon>Yponomeutoidea</taxon>
        <taxon>Plutellidae</taxon>
        <taxon>Plutella</taxon>
    </lineage>
</organism>
<evidence type="ECO:0000313" key="3">
    <source>
        <dbReference type="Proteomes" id="UP000823941"/>
    </source>
</evidence>
<proteinExistence type="predicted"/>